<gene>
    <name evidence="4" type="ORF">C1875_06330</name>
    <name evidence="5" type="ORF">FIC87_08645</name>
</gene>
<name>A0A369MHX5_EGGLN</name>
<dbReference type="PROSITE" id="PS51516">
    <property type="entry name" value="SOX_C"/>
    <property type="match status" value="1"/>
</dbReference>
<evidence type="ECO:0000256" key="2">
    <source>
        <dbReference type="ARBA" id="ARBA00023163"/>
    </source>
</evidence>
<reference evidence="5 7" key="1">
    <citation type="journal article" date="2005" name="Appl. Environ. Microbiol.">
        <title>Intestinal bacterial communities that produce active estrogen-like compounds enterodiol and enterolactone in humans.</title>
        <authorList>
            <person name="Clavel T."/>
            <person name="Henderson G."/>
            <person name="Alpert C.A."/>
            <person name="Philippe C."/>
            <person name="Rigottier-Gois L."/>
            <person name="Dore J."/>
            <person name="Blaut M."/>
        </authorList>
    </citation>
    <scope>NUCLEOTIDE SEQUENCE [LARGE SCALE GENOMIC DNA]</scope>
    <source>
        <strain evidence="5 7">SECO-MT75m2</strain>
    </source>
</reference>
<dbReference type="AlphaFoldDB" id="A0A369MHX5"/>
<dbReference type="Proteomes" id="UP000253970">
    <property type="component" value="Unassembled WGS sequence"/>
</dbReference>
<dbReference type="RefSeq" id="WP_009305222.1">
    <property type="nucleotide sequence ID" value="NZ_CP089333.1"/>
</dbReference>
<evidence type="ECO:0000256" key="1">
    <source>
        <dbReference type="ARBA" id="ARBA00023015"/>
    </source>
</evidence>
<evidence type="ECO:0000313" key="5">
    <source>
        <dbReference type="EMBL" id="TNU90576.1"/>
    </source>
</evidence>
<evidence type="ECO:0000259" key="3">
    <source>
        <dbReference type="PROSITE" id="PS51516"/>
    </source>
</evidence>
<dbReference type="InterPro" id="IPR021934">
    <property type="entry name" value="Sox_C"/>
</dbReference>
<sequence>MKPVSNGAKAVFAVAFALFLAVVLVGIALSDNPVKKFFKQQEVLDIAKMHMSQVKSGEVYTGALQFADDIDFDNLALSQVIPMYSARQNGDVVRDENEGYAVYSNGKVVALFGIYKCDPGAVTGGTTMSNVGLEVVQNMLSDPGTCALLQPCDSSGALYVTPHSSEAVEVFDPGPSFPGEPPEPPPAPETVTLESVGITSEMISQIDFPEHQDPVPFSV</sequence>
<dbReference type="EMBL" id="VEVP01000017">
    <property type="protein sequence ID" value="TNU90576.1"/>
    <property type="molecule type" value="Genomic_DNA"/>
</dbReference>
<protein>
    <recommendedName>
        <fullName evidence="3">Sox C-terminal domain-containing protein</fullName>
    </recommendedName>
</protein>
<evidence type="ECO:0000313" key="6">
    <source>
        <dbReference type="Proteomes" id="UP000253970"/>
    </source>
</evidence>
<dbReference type="EMBL" id="PPTU01000007">
    <property type="protein sequence ID" value="RDB71298.1"/>
    <property type="molecule type" value="Genomic_DNA"/>
</dbReference>
<evidence type="ECO:0000313" key="4">
    <source>
        <dbReference type="EMBL" id="RDB71298.1"/>
    </source>
</evidence>
<reference evidence="5" key="3">
    <citation type="submission" date="2019-06" db="EMBL/GenBank/DDBJ databases">
        <authorList>
            <person name="Bisanz J.E."/>
            <person name="Turnbaugh P.J."/>
        </authorList>
    </citation>
    <scope>NUCLEOTIDE SEQUENCE</scope>
    <source>
        <strain evidence="5">SECO-MT75m2</strain>
    </source>
</reference>
<keyword evidence="1" id="KW-0805">Transcription regulation</keyword>
<comment type="caution">
    <text evidence="4">The sequence shown here is derived from an EMBL/GenBank/DDBJ whole genome shotgun (WGS) entry which is preliminary data.</text>
</comment>
<organism evidence="4 6">
    <name type="scientific">Eggerthella lenta</name>
    <name type="common">Eubacterium lentum</name>
    <dbReference type="NCBI Taxonomy" id="84112"/>
    <lineage>
        <taxon>Bacteria</taxon>
        <taxon>Bacillati</taxon>
        <taxon>Actinomycetota</taxon>
        <taxon>Coriobacteriia</taxon>
        <taxon>Eggerthellales</taxon>
        <taxon>Eggerthellaceae</taxon>
        <taxon>Eggerthella</taxon>
    </lineage>
</organism>
<reference evidence="4 6" key="2">
    <citation type="journal article" date="2018" name="Elife">
        <title>Discovery and characterization of a prevalent human gut bacterial enzyme sufficient for the inactivation of a family of plant toxins.</title>
        <authorList>
            <person name="Koppel N."/>
            <person name="Bisanz J.E."/>
            <person name="Pandelia M.E."/>
            <person name="Turnbaugh P.J."/>
            <person name="Balskus E.P."/>
        </authorList>
    </citation>
    <scope>NUCLEOTIDE SEQUENCE [LARGE SCALE GENOMIC DNA]</scope>
    <source>
        <strain evidence="4 6">W1 BHI 6</strain>
    </source>
</reference>
<feature type="domain" description="Sox C-terminal" evidence="3">
    <location>
        <begin position="143"/>
        <end position="219"/>
    </location>
</feature>
<dbReference type="Proteomes" id="UP000312594">
    <property type="component" value="Unassembled WGS sequence"/>
</dbReference>
<keyword evidence="2" id="KW-0804">Transcription</keyword>
<proteinExistence type="predicted"/>
<accession>A0A369MHX5</accession>
<evidence type="ECO:0000313" key="7">
    <source>
        <dbReference type="Proteomes" id="UP000312594"/>
    </source>
</evidence>